<dbReference type="SUPFAM" id="SSF161098">
    <property type="entry name" value="MetI-like"/>
    <property type="match status" value="1"/>
</dbReference>
<evidence type="ECO:0000313" key="10">
    <source>
        <dbReference type="Proteomes" id="UP001500804"/>
    </source>
</evidence>
<evidence type="ECO:0000256" key="7">
    <source>
        <dbReference type="RuleBase" id="RU363032"/>
    </source>
</evidence>
<feature type="transmembrane region" description="Helical" evidence="7">
    <location>
        <begin position="112"/>
        <end position="132"/>
    </location>
</feature>
<proteinExistence type="inferred from homology"/>
<reference evidence="10" key="1">
    <citation type="journal article" date="2019" name="Int. J. Syst. Evol. Microbiol.">
        <title>The Global Catalogue of Microorganisms (GCM) 10K type strain sequencing project: providing services to taxonomists for standard genome sequencing and annotation.</title>
        <authorList>
            <consortium name="The Broad Institute Genomics Platform"/>
            <consortium name="The Broad Institute Genome Sequencing Center for Infectious Disease"/>
            <person name="Wu L."/>
            <person name="Ma J."/>
        </authorList>
    </citation>
    <scope>NUCLEOTIDE SEQUENCE [LARGE SCALE GENOMIC DNA]</scope>
    <source>
        <strain evidence="10">JCM 18302</strain>
    </source>
</reference>
<name>A0ABP9NZX0_9PSEU</name>
<keyword evidence="6 7" id="KW-0472">Membrane</keyword>
<feature type="transmembrane region" description="Helical" evidence="7">
    <location>
        <begin position="268"/>
        <end position="289"/>
    </location>
</feature>
<comment type="similarity">
    <text evidence="7">Belongs to the binding-protein-dependent transport system permease family.</text>
</comment>
<keyword evidence="3" id="KW-1003">Cell membrane</keyword>
<feature type="transmembrane region" description="Helical" evidence="7">
    <location>
        <begin position="216"/>
        <end position="242"/>
    </location>
</feature>
<evidence type="ECO:0000256" key="1">
    <source>
        <dbReference type="ARBA" id="ARBA00004651"/>
    </source>
</evidence>
<comment type="caution">
    <text evidence="9">The sequence shown here is derived from an EMBL/GenBank/DDBJ whole genome shotgun (WGS) entry which is preliminary data.</text>
</comment>
<evidence type="ECO:0000256" key="4">
    <source>
        <dbReference type="ARBA" id="ARBA00022692"/>
    </source>
</evidence>
<dbReference type="InterPro" id="IPR035906">
    <property type="entry name" value="MetI-like_sf"/>
</dbReference>
<protein>
    <recommendedName>
        <fullName evidence="8">ABC transmembrane type-1 domain-containing protein</fullName>
    </recommendedName>
</protein>
<dbReference type="Pfam" id="PF00528">
    <property type="entry name" value="BPD_transp_1"/>
    <property type="match status" value="1"/>
</dbReference>
<dbReference type="PANTHER" id="PTHR43005:SF1">
    <property type="entry name" value="SPERMIDINE_PUTRESCINE TRANSPORT SYSTEM PERMEASE PROTEIN"/>
    <property type="match status" value="1"/>
</dbReference>
<feature type="transmembrane region" description="Helical" evidence="7">
    <location>
        <begin position="162"/>
        <end position="185"/>
    </location>
</feature>
<gene>
    <name evidence="9" type="ORF">GCM10023320_70800</name>
</gene>
<organism evidence="9 10">
    <name type="scientific">Pseudonocardia adelaidensis</name>
    <dbReference type="NCBI Taxonomy" id="648754"/>
    <lineage>
        <taxon>Bacteria</taxon>
        <taxon>Bacillati</taxon>
        <taxon>Actinomycetota</taxon>
        <taxon>Actinomycetes</taxon>
        <taxon>Pseudonocardiales</taxon>
        <taxon>Pseudonocardiaceae</taxon>
        <taxon>Pseudonocardia</taxon>
    </lineage>
</organism>
<dbReference type="InterPro" id="IPR000515">
    <property type="entry name" value="MetI-like"/>
</dbReference>
<keyword evidence="2 7" id="KW-0813">Transport</keyword>
<dbReference type="PANTHER" id="PTHR43005">
    <property type="entry name" value="BLR7065 PROTEIN"/>
    <property type="match status" value="1"/>
</dbReference>
<dbReference type="Gene3D" id="1.10.3720.10">
    <property type="entry name" value="MetI-like"/>
    <property type="match status" value="1"/>
</dbReference>
<sequence>MRSGTLLGRDWRLAWTFLAPLGLIIVALIAYPFAYGIVLSFQHKLIGAPATWAGLSNYTDLLFGEQYGGVFRASVVASVLYTGVAVGAKLVLGMCMALLLNERFRGRTVMRGLLFVPWALPTVIVALTWRWMYEGSDHGLFNLVLGDLFGIGPVQFLADPRWALWSVLLVVIWQGTPFYTMMFLAGMQAIPADQYEAASIDGANVFRRFFHITLPWLRPAIVITTLLSTIWTANSINFIFILTNGGPVNTTLTFPMLAYQIGIQGRELGASSAVSVIFFPLFLVIIYVLTKRMLPADAKAGV</sequence>
<evidence type="ECO:0000313" key="9">
    <source>
        <dbReference type="EMBL" id="GAA5137668.1"/>
    </source>
</evidence>
<dbReference type="Proteomes" id="UP001500804">
    <property type="component" value="Unassembled WGS sequence"/>
</dbReference>
<dbReference type="PROSITE" id="PS50928">
    <property type="entry name" value="ABC_TM1"/>
    <property type="match status" value="1"/>
</dbReference>
<feature type="transmembrane region" description="Helical" evidence="7">
    <location>
        <begin position="79"/>
        <end position="100"/>
    </location>
</feature>
<evidence type="ECO:0000256" key="5">
    <source>
        <dbReference type="ARBA" id="ARBA00022989"/>
    </source>
</evidence>
<comment type="subcellular location">
    <subcellularLocation>
        <location evidence="1 7">Cell membrane</location>
        <topology evidence="1 7">Multi-pass membrane protein</topology>
    </subcellularLocation>
</comment>
<accession>A0ABP9NZX0</accession>
<keyword evidence="4 7" id="KW-0812">Transmembrane</keyword>
<evidence type="ECO:0000259" key="8">
    <source>
        <dbReference type="PROSITE" id="PS50928"/>
    </source>
</evidence>
<dbReference type="CDD" id="cd06261">
    <property type="entry name" value="TM_PBP2"/>
    <property type="match status" value="1"/>
</dbReference>
<keyword evidence="5 7" id="KW-1133">Transmembrane helix</keyword>
<evidence type="ECO:0000256" key="3">
    <source>
        <dbReference type="ARBA" id="ARBA00022475"/>
    </source>
</evidence>
<feature type="domain" description="ABC transmembrane type-1" evidence="8">
    <location>
        <begin position="75"/>
        <end position="289"/>
    </location>
</feature>
<evidence type="ECO:0000256" key="2">
    <source>
        <dbReference type="ARBA" id="ARBA00022448"/>
    </source>
</evidence>
<feature type="transmembrane region" description="Helical" evidence="7">
    <location>
        <begin position="12"/>
        <end position="34"/>
    </location>
</feature>
<keyword evidence="10" id="KW-1185">Reference proteome</keyword>
<dbReference type="EMBL" id="BAABJO010000038">
    <property type="protein sequence ID" value="GAA5137668.1"/>
    <property type="molecule type" value="Genomic_DNA"/>
</dbReference>
<evidence type="ECO:0000256" key="6">
    <source>
        <dbReference type="ARBA" id="ARBA00023136"/>
    </source>
</evidence>
<dbReference type="RefSeq" id="WP_345611279.1">
    <property type="nucleotide sequence ID" value="NZ_BAABJO010000038.1"/>
</dbReference>